<dbReference type="GO" id="GO:0005886">
    <property type="term" value="C:plasma membrane"/>
    <property type="evidence" value="ECO:0007669"/>
    <property type="project" value="TreeGrafter"/>
</dbReference>
<evidence type="ECO:0000256" key="8">
    <source>
        <dbReference type="ARBA" id="ARBA00022989"/>
    </source>
</evidence>
<dbReference type="InterPro" id="IPR003661">
    <property type="entry name" value="HisK_dim/P_dom"/>
</dbReference>
<dbReference type="AlphaFoldDB" id="A0A2N9VRH5"/>
<evidence type="ECO:0000313" key="14">
    <source>
        <dbReference type="Proteomes" id="UP000232163"/>
    </source>
</evidence>
<dbReference type="InterPro" id="IPR036097">
    <property type="entry name" value="HisK_dim/P_sf"/>
</dbReference>
<feature type="domain" description="Histidine kinase" evidence="12">
    <location>
        <begin position="254"/>
        <end position="454"/>
    </location>
</feature>
<comment type="catalytic activity">
    <reaction evidence="1">
        <text>ATP + protein L-histidine = ADP + protein N-phospho-L-histidine.</text>
        <dbReference type="EC" id="2.7.13.3"/>
    </reaction>
</comment>
<evidence type="ECO:0000256" key="5">
    <source>
        <dbReference type="ARBA" id="ARBA00022679"/>
    </source>
</evidence>
<feature type="transmembrane region" description="Helical" evidence="11">
    <location>
        <begin position="20"/>
        <end position="39"/>
    </location>
</feature>
<dbReference type="InterPro" id="IPR036890">
    <property type="entry name" value="HATPase_C_sf"/>
</dbReference>
<protein>
    <recommendedName>
        <fullName evidence="3">histidine kinase</fullName>
        <ecNumber evidence="3">2.7.13.3</ecNumber>
    </recommendedName>
</protein>
<proteinExistence type="predicted"/>
<dbReference type="KEGG" id="pht:BLM14_13450"/>
<evidence type="ECO:0000256" key="7">
    <source>
        <dbReference type="ARBA" id="ARBA00022777"/>
    </source>
</evidence>
<dbReference type="PRINTS" id="PR00344">
    <property type="entry name" value="BCTRLSENSOR"/>
</dbReference>
<dbReference type="Gene3D" id="3.30.565.10">
    <property type="entry name" value="Histidine kinase-like ATPase, C-terminal domain"/>
    <property type="match status" value="1"/>
</dbReference>
<dbReference type="PANTHER" id="PTHR45436">
    <property type="entry name" value="SENSOR HISTIDINE KINASE YKOH"/>
    <property type="match status" value="1"/>
</dbReference>
<reference evidence="13 14" key="1">
    <citation type="journal article" date="2017" name="Int J Environ Stud">
        <title>Does the Miocene-Pliocene relict legume Oxytropis triphylla form nitrogen-fixing nodules with a combination of bacterial strains?</title>
        <authorList>
            <person name="Safronova V."/>
            <person name="Belimov A."/>
            <person name="Sazanova A."/>
            <person name="Kuznetsova I."/>
            <person name="Popova J."/>
            <person name="Andronov E."/>
            <person name="Verkhozina A."/>
            <person name="Tikhonovich I."/>
        </authorList>
    </citation>
    <scope>NUCLEOTIDE SEQUENCE [LARGE SCALE GENOMIC DNA]</scope>
    <source>
        <strain evidence="13 14">Tri-38</strain>
    </source>
</reference>
<dbReference type="SMART" id="SM00387">
    <property type="entry name" value="HATPase_c"/>
    <property type="match status" value="1"/>
</dbReference>
<dbReference type="InterPro" id="IPR004358">
    <property type="entry name" value="Sig_transdc_His_kin-like_C"/>
</dbReference>
<comment type="subcellular location">
    <subcellularLocation>
        <location evidence="2">Membrane</location>
        <topology evidence="2">Multi-pass membrane protein</topology>
    </subcellularLocation>
</comment>
<keyword evidence="8 11" id="KW-1133">Transmembrane helix</keyword>
<keyword evidence="10 11" id="KW-0472">Membrane</keyword>
<evidence type="ECO:0000256" key="11">
    <source>
        <dbReference type="SAM" id="Phobius"/>
    </source>
</evidence>
<dbReference type="SUPFAM" id="SSF47384">
    <property type="entry name" value="Homodimeric domain of signal transducing histidine kinase"/>
    <property type="match status" value="1"/>
</dbReference>
<dbReference type="Proteomes" id="UP000232163">
    <property type="component" value="Unassembled WGS sequence"/>
</dbReference>
<keyword evidence="9" id="KW-0902">Two-component regulatory system</keyword>
<evidence type="ECO:0000259" key="12">
    <source>
        <dbReference type="PROSITE" id="PS50109"/>
    </source>
</evidence>
<feature type="transmembrane region" description="Helical" evidence="11">
    <location>
        <begin position="161"/>
        <end position="187"/>
    </location>
</feature>
<dbReference type="InterPro" id="IPR005467">
    <property type="entry name" value="His_kinase_dom"/>
</dbReference>
<evidence type="ECO:0000256" key="3">
    <source>
        <dbReference type="ARBA" id="ARBA00012438"/>
    </source>
</evidence>
<evidence type="ECO:0000313" key="13">
    <source>
        <dbReference type="EMBL" id="PIO42093.1"/>
    </source>
</evidence>
<name>A0A2N9VRH5_9HYPH</name>
<organism evidence="13 14">
    <name type="scientific">Phyllobacterium zundukense</name>
    <dbReference type="NCBI Taxonomy" id="1867719"/>
    <lineage>
        <taxon>Bacteria</taxon>
        <taxon>Pseudomonadati</taxon>
        <taxon>Pseudomonadota</taxon>
        <taxon>Alphaproteobacteria</taxon>
        <taxon>Hyphomicrobiales</taxon>
        <taxon>Phyllobacteriaceae</taxon>
        <taxon>Phyllobacterium</taxon>
    </lineage>
</organism>
<keyword evidence="5" id="KW-0808">Transferase</keyword>
<keyword evidence="14" id="KW-1185">Reference proteome</keyword>
<gene>
    <name evidence="13" type="ORF">B5P45_23910</name>
</gene>
<dbReference type="PROSITE" id="PS50109">
    <property type="entry name" value="HIS_KIN"/>
    <property type="match status" value="1"/>
</dbReference>
<dbReference type="GO" id="GO:0000155">
    <property type="term" value="F:phosphorelay sensor kinase activity"/>
    <property type="evidence" value="ECO:0007669"/>
    <property type="project" value="InterPro"/>
</dbReference>
<evidence type="ECO:0000256" key="1">
    <source>
        <dbReference type="ARBA" id="ARBA00000085"/>
    </source>
</evidence>
<keyword evidence="6 11" id="KW-0812">Transmembrane</keyword>
<dbReference type="PANTHER" id="PTHR45436:SF15">
    <property type="entry name" value="SENSOR HISTIDINE KINASE CUSS"/>
    <property type="match status" value="1"/>
</dbReference>
<dbReference type="EC" id="2.7.13.3" evidence="3"/>
<dbReference type="CDD" id="cd00082">
    <property type="entry name" value="HisKA"/>
    <property type="match status" value="1"/>
</dbReference>
<dbReference type="SMART" id="SM00388">
    <property type="entry name" value="HisKA"/>
    <property type="match status" value="1"/>
</dbReference>
<evidence type="ECO:0000256" key="4">
    <source>
        <dbReference type="ARBA" id="ARBA00022553"/>
    </source>
</evidence>
<evidence type="ECO:0000256" key="10">
    <source>
        <dbReference type="ARBA" id="ARBA00023136"/>
    </source>
</evidence>
<evidence type="ECO:0000256" key="2">
    <source>
        <dbReference type="ARBA" id="ARBA00004141"/>
    </source>
</evidence>
<dbReference type="SUPFAM" id="SSF55874">
    <property type="entry name" value="ATPase domain of HSP90 chaperone/DNA topoisomerase II/histidine kinase"/>
    <property type="match status" value="1"/>
</dbReference>
<sequence>MMDLSKPHSLKWKLVKSIVILQAALLALVVILIITIMWWNGYLISLDAEDETIEALQSAIVRDAGGGLAVTDTPSIQRQRAEVPDFWFVVRDAEGHAISEGAVPPEYQKIGATHFDVGQARFGWNLGQPVRQTARLKWLDTAAGRVQVLAGSGGAVHIGRVFIALGTIFLGFVLPLTVLMGLVTFFVTPLVVRKAHSGLGEVAAQAEKINIDERGARLPLAGVPMEVTPLVTAVNNALGRLDEGYERHKRFLLDAAHELRTPIAILQTRLETLPASPDTVRLLEDVARLSILAEQLLDLQRMNRYASDFVPVDLVTIGQRVAADIAPLAIAAGYSLSFEAVTDQAMVIGDQASLERALSNLVQNAIQHGGRKGSITINVEKPATISVTDEGPGVPLEQRERVFEPFHRLQARDRGVGLGLNLVREIVRLHRGQVMIVDAATGGACFSIKLPAAS</sequence>
<keyword evidence="4" id="KW-0597">Phosphoprotein</keyword>
<dbReference type="InterPro" id="IPR003594">
    <property type="entry name" value="HATPase_dom"/>
</dbReference>
<accession>A0A2N9VRH5</accession>
<keyword evidence="7 13" id="KW-0418">Kinase</keyword>
<dbReference type="EMBL" id="MZMT01000053">
    <property type="protein sequence ID" value="PIO42093.1"/>
    <property type="molecule type" value="Genomic_DNA"/>
</dbReference>
<dbReference type="Pfam" id="PF02518">
    <property type="entry name" value="HATPase_c"/>
    <property type="match status" value="1"/>
</dbReference>
<dbReference type="RefSeq" id="WP_099999854.1">
    <property type="nucleotide sequence ID" value="NZ_CP017940.1"/>
</dbReference>
<evidence type="ECO:0000256" key="9">
    <source>
        <dbReference type="ARBA" id="ARBA00023012"/>
    </source>
</evidence>
<comment type="caution">
    <text evidence="13">The sequence shown here is derived from an EMBL/GenBank/DDBJ whole genome shotgun (WGS) entry which is preliminary data.</text>
</comment>
<dbReference type="OrthoDB" id="9809329at2"/>
<evidence type="ECO:0000256" key="6">
    <source>
        <dbReference type="ARBA" id="ARBA00022692"/>
    </source>
</evidence>
<dbReference type="Gene3D" id="1.10.287.130">
    <property type="match status" value="1"/>
</dbReference>
<dbReference type="InterPro" id="IPR050428">
    <property type="entry name" value="TCS_sensor_his_kinase"/>
</dbReference>